<protein>
    <submittedName>
        <fullName evidence="7">Aromatic ring-hydroxylating dioxygenase subunit alpha</fullName>
        <ecNumber evidence="7">1.14.13.-</ecNumber>
    </submittedName>
</protein>
<gene>
    <name evidence="7" type="ORF">QZM70_23650</name>
</gene>
<keyword evidence="5" id="KW-0411">Iron-sulfur</keyword>
<evidence type="ECO:0000313" key="8">
    <source>
        <dbReference type="Proteomes" id="UP001172217"/>
    </source>
</evidence>
<dbReference type="EC" id="1.14.13.-" evidence="7"/>
<comment type="caution">
    <text evidence="7">The sequence shown here is derived from an EMBL/GenBank/DDBJ whole genome shotgun (WGS) entry which is preliminary data.</text>
</comment>
<dbReference type="Proteomes" id="UP001172217">
    <property type="component" value="Unassembled WGS sequence"/>
</dbReference>
<keyword evidence="8" id="KW-1185">Reference proteome</keyword>
<evidence type="ECO:0000256" key="4">
    <source>
        <dbReference type="ARBA" id="ARBA00023004"/>
    </source>
</evidence>
<name>A0ABT8NWM4_9BURK</name>
<dbReference type="PANTHER" id="PTHR21266">
    <property type="entry name" value="IRON-SULFUR DOMAIN CONTAINING PROTEIN"/>
    <property type="match status" value="1"/>
</dbReference>
<dbReference type="GO" id="GO:0051213">
    <property type="term" value="F:dioxygenase activity"/>
    <property type="evidence" value="ECO:0007669"/>
    <property type="project" value="UniProtKB-KW"/>
</dbReference>
<dbReference type="Gene3D" id="3.90.380.10">
    <property type="entry name" value="Naphthalene 1,2-dioxygenase Alpha Subunit, Chain A, domain 1"/>
    <property type="match status" value="1"/>
</dbReference>
<proteinExistence type="predicted"/>
<dbReference type="SUPFAM" id="SSF50022">
    <property type="entry name" value="ISP domain"/>
    <property type="match status" value="1"/>
</dbReference>
<accession>A0ABT8NWM4</accession>
<dbReference type="PANTHER" id="PTHR21266:SF57">
    <property type="entry name" value="3-CHLOROBENZOATE-3,4-DIOXYGENASE"/>
    <property type="match status" value="1"/>
</dbReference>
<keyword evidence="4" id="KW-0408">Iron</keyword>
<keyword evidence="3 7" id="KW-0560">Oxidoreductase</keyword>
<reference evidence="7" key="1">
    <citation type="submission" date="2023-07" db="EMBL/GenBank/DDBJ databases">
        <title>A collection of bacterial strains from the Burkholderia cepacia Research Laboratory and Repository.</title>
        <authorList>
            <person name="Lipuma J."/>
            <person name="Spilker T."/>
            <person name="Caverly L."/>
        </authorList>
    </citation>
    <scope>NUCLEOTIDE SEQUENCE</scope>
    <source>
        <strain evidence="7">AU45194</strain>
    </source>
</reference>
<dbReference type="InterPro" id="IPR044043">
    <property type="entry name" value="VanA_C_cat"/>
</dbReference>
<dbReference type="InterPro" id="IPR036922">
    <property type="entry name" value="Rieske_2Fe-2S_sf"/>
</dbReference>
<keyword evidence="7" id="KW-0223">Dioxygenase</keyword>
<evidence type="ECO:0000256" key="5">
    <source>
        <dbReference type="ARBA" id="ARBA00023014"/>
    </source>
</evidence>
<organism evidence="7 8">
    <name type="scientific">Burkholderia orbicola</name>
    <dbReference type="NCBI Taxonomy" id="2978683"/>
    <lineage>
        <taxon>Bacteria</taxon>
        <taxon>Pseudomonadati</taxon>
        <taxon>Pseudomonadota</taxon>
        <taxon>Betaproteobacteria</taxon>
        <taxon>Burkholderiales</taxon>
        <taxon>Burkholderiaceae</taxon>
        <taxon>Burkholderia</taxon>
        <taxon>Burkholderia cepacia complex</taxon>
    </lineage>
</organism>
<sequence length="377" mass="42235">MDCYTINTQNCPHQRPSMREQRTMNVTAPPQLSKKALALPLGCTFEPEDWRLLARHWYPIALAEEIGEAPYRATLLDEALVAYRVHGNVVVARDVCPHRGVPLSMGMHDGEGLVCPYHGLRFGTEGRCNRIPASPHQAAPAKLNLHSYPAIERYGLIWTCLMAEDGSGAPDIPSLPHWDDPDFVQVVCPSFDIAGFAGRQIEGFIDVAHFAWVHTETFADPNNQQVPDYQTSETPTGFMADYFSSMSNYAKGSGFEDPEGFIWLRHFEVHLPFTATLTIHFPGGKVQTIMNAASPVSARKTKLFVPIIRNVNKHIPAEDIKAFNLRVFEEDRAMVEAQKPERLPLDLTLEAHIPADRSSIAYRRGLKRMGLGEFFLV</sequence>
<keyword evidence="2" id="KW-0479">Metal-binding</keyword>
<dbReference type="PROSITE" id="PS51296">
    <property type="entry name" value="RIESKE"/>
    <property type="match status" value="1"/>
</dbReference>
<keyword evidence="1" id="KW-0001">2Fe-2S</keyword>
<dbReference type="Pfam" id="PF00355">
    <property type="entry name" value="Rieske"/>
    <property type="match status" value="1"/>
</dbReference>
<evidence type="ECO:0000256" key="1">
    <source>
        <dbReference type="ARBA" id="ARBA00022714"/>
    </source>
</evidence>
<dbReference type="EMBL" id="JAUJQL010000013">
    <property type="protein sequence ID" value="MDN7525947.1"/>
    <property type="molecule type" value="Genomic_DNA"/>
</dbReference>
<evidence type="ECO:0000259" key="6">
    <source>
        <dbReference type="PROSITE" id="PS51296"/>
    </source>
</evidence>
<feature type="domain" description="Rieske" evidence="6">
    <location>
        <begin position="57"/>
        <end position="159"/>
    </location>
</feature>
<dbReference type="Pfam" id="PF19112">
    <property type="entry name" value="VanA_C"/>
    <property type="match status" value="1"/>
</dbReference>
<evidence type="ECO:0000256" key="2">
    <source>
        <dbReference type="ARBA" id="ARBA00022723"/>
    </source>
</evidence>
<dbReference type="Gene3D" id="2.102.10.10">
    <property type="entry name" value="Rieske [2Fe-2S] iron-sulphur domain"/>
    <property type="match status" value="1"/>
</dbReference>
<dbReference type="SUPFAM" id="SSF55961">
    <property type="entry name" value="Bet v1-like"/>
    <property type="match status" value="1"/>
</dbReference>
<dbReference type="InterPro" id="IPR017941">
    <property type="entry name" value="Rieske_2Fe-2S"/>
</dbReference>
<evidence type="ECO:0000256" key="3">
    <source>
        <dbReference type="ARBA" id="ARBA00023002"/>
    </source>
</evidence>
<evidence type="ECO:0000313" key="7">
    <source>
        <dbReference type="EMBL" id="MDN7525947.1"/>
    </source>
</evidence>
<dbReference type="InterPro" id="IPR050584">
    <property type="entry name" value="Cholesterol_7-desaturase"/>
</dbReference>